<dbReference type="GO" id="GO:0008270">
    <property type="term" value="F:zinc ion binding"/>
    <property type="evidence" value="ECO:0007669"/>
    <property type="project" value="UniProtKB-KW"/>
</dbReference>
<name>A0A8R7R1G3_TRIUA</name>
<keyword evidence="5" id="KW-0472">Membrane</keyword>
<evidence type="ECO:0000256" key="3">
    <source>
        <dbReference type="ARBA" id="ARBA00022833"/>
    </source>
</evidence>
<keyword evidence="1" id="KW-0479">Metal-binding</keyword>
<dbReference type="InterPro" id="IPR010666">
    <property type="entry name" value="Znf_GRF"/>
</dbReference>
<feature type="domain" description="GRF-type" evidence="6">
    <location>
        <begin position="37"/>
        <end position="77"/>
    </location>
</feature>
<keyword evidence="2 4" id="KW-0863">Zinc-finger</keyword>
<keyword evidence="3" id="KW-0862">Zinc</keyword>
<protein>
    <recommendedName>
        <fullName evidence="6">GRF-type domain-containing protein</fullName>
    </recommendedName>
</protein>
<evidence type="ECO:0000313" key="7">
    <source>
        <dbReference type="EnsemblPlants" id="TuG1812G0700001434.01.T01"/>
    </source>
</evidence>
<organism evidence="7 8">
    <name type="scientific">Triticum urartu</name>
    <name type="common">Red wild einkorn</name>
    <name type="synonym">Crithodium urartu</name>
    <dbReference type="NCBI Taxonomy" id="4572"/>
    <lineage>
        <taxon>Eukaryota</taxon>
        <taxon>Viridiplantae</taxon>
        <taxon>Streptophyta</taxon>
        <taxon>Embryophyta</taxon>
        <taxon>Tracheophyta</taxon>
        <taxon>Spermatophyta</taxon>
        <taxon>Magnoliopsida</taxon>
        <taxon>Liliopsida</taxon>
        <taxon>Poales</taxon>
        <taxon>Poaceae</taxon>
        <taxon>BOP clade</taxon>
        <taxon>Pooideae</taxon>
        <taxon>Triticodae</taxon>
        <taxon>Triticeae</taxon>
        <taxon>Triticinae</taxon>
        <taxon>Triticum</taxon>
    </lineage>
</organism>
<dbReference type="AlphaFoldDB" id="A0A8R7R1G3"/>
<reference evidence="7" key="3">
    <citation type="submission" date="2022-06" db="UniProtKB">
        <authorList>
            <consortium name="EnsemblPlants"/>
        </authorList>
    </citation>
    <scope>IDENTIFICATION</scope>
</reference>
<sequence length="147" mass="16627">MSSGSHGSSASSRFRSRGTFPIPYRVHPMDYEPSVNCYCGRKAPLLTSWTDANPGRRYLCCSRATQGCGFWRWFDPRASPYLRQVLLDLRSKIVRIEGENALLHMSLDQALCKARRRQSFSSRLVAILLMVIMFFICVSAWSGVPSA</sequence>
<evidence type="ECO:0000313" key="8">
    <source>
        <dbReference type="Proteomes" id="UP000015106"/>
    </source>
</evidence>
<reference evidence="8" key="1">
    <citation type="journal article" date="2013" name="Nature">
        <title>Draft genome of the wheat A-genome progenitor Triticum urartu.</title>
        <authorList>
            <person name="Ling H.Q."/>
            <person name="Zhao S."/>
            <person name="Liu D."/>
            <person name="Wang J."/>
            <person name="Sun H."/>
            <person name="Zhang C."/>
            <person name="Fan H."/>
            <person name="Li D."/>
            <person name="Dong L."/>
            <person name="Tao Y."/>
            <person name="Gao C."/>
            <person name="Wu H."/>
            <person name="Li Y."/>
            <person name="Cui Y."/>
            <person name="Guo X."/>
            <person name="Zheng S."/>
            <person name="Wang B."/>
            <person name="Yu K."/>
            <person name="Liang Q."/>
            <person name="Yang W."/>
            <person name="Lou X."/>
            <person name="Chen J."/>
            <person name="Feng M."/>
            <person name="Jian J."/>
            <person name="Zhang X."/>
            <person name="Luo G."/>
            <person name="Jiang Y."/>
            <person name="Liu J."/>
            <person name="Wang Z."/>
            <person name="Sha Y."/>
            <person name="Zhang B."/>
            <person name="Wu H."/>
            <person name="Tang D."/>
            <person name="Shen Q."/>
            <person name="Xue P."/>
            <person name="Zou S."/>
            <person name="Wang X."/>
            <person name="Liu X."/>
            <person name="Wang F."/>
            <person name="Yang Y."/>
            <person name="An X."/>
            <person name="Dong Z."/>
            <person name="Zhang K."/>
            <person name="Zhang X."/>
            <person name="Luo M.C."/>
            <person name="Dvorak J."/>
            <person name="Tong Y."/>
            <person name="Wang J."/>
            <person name="Yang H."/>
            <person name="Li Z."/>
            <person name="Wang D."/>
            <person name="Zhang A."/>
            <person name="Wang J."/>
        </authorList>
    </citation>
    <scope>NUCLEOTIDE SEQUENCE</scope>
    <source>
        <strain evidence="8">cv. G1812</strain>
    </source>
</reference>
<accession>A0A8R7R1G3</accession>
<keyword evidence="5" id="KW-1133">Transmembrane helix</keyword>
<dbReference type="Pfam" id="PF06839">
    <property type="entry name" value="Zn_ribbon_GRF"/>
    <property type="match status" value="1"/>
</dbReference>
<reference evidence="7" key="2">
    <citation type="submission" date="2018-03" db="EMBL/GenBank/DDBJ databases">
        <title>The Triticum urartu genome reveals the dynamic nature of wheat genome evolution.</title>
        <authorList>
            <person name="Ling H."/>
            <person name="Ma B."/>
            <person name="Shi X."/>
            <person name="Liu H."/>
            <person name="Dong L."/>
            <person name="Sun H."/>
            <person name="Cao Y."/>
            <person name="Gao Q."/>
            <person name="Zheng S."/>
            <person name="Li Y."/>
            <person name="Yu Y."/>
            <person name="Du H."/>
            <person name="Qi M."/>
            <person name="Li Y."/>
            <person name="Yu H."/>
            <person name="Cui Y."/>
            <person name="Wang N."/>
            <person name="Chen C."/>
            <person name="Wu H."/>
            <person name="Zhao Y."/>
            <person name="Zhang J."/>
            <person name="Li Y."/>
            <person name="Zhou W."/>
            <person name="Zhang B."/>
            <person name="Hu W."/>
            <person name="Eijk M."/>
            <person name="Tang J."/>
            <person name="Witsenboer H."/>
            <person name="Zhao S."/>
            <person name="Li Z."/>
            <person name="Zhang A."/>
            <person name="Wang D."/>
            <person name="Liang C."/>
        </authorList>
    </citation>
    <scope>NUCLEOTIDE SEQUENCE [LARGE SCALE GENOMIC DNA]</scope>
    <source>
        <strain evidence="7">cv. G1812</strain>
    </source>
</reference>
<evidence type="ECO:0000259" key="6">
    <source>
        <dbReference type="PROSITE" id="PS51999"/>
    </source>
</evidence>
<keyword evidence="5" id="KW-0812">Transmembrane</keyword>
<dbReference type="PROSITE" id="PS51999">
    <property type="entry name" value="ZF_GRF"/>
    <property type="match status" value="1"/>
</dbReference>
<evidence type="ECO:0000256" key="4">
    <source>
        <dbReference type="PROSITE-ProRule" id="PRU01343"/>
    </source>
</evidence>
<keyword evidence="8" id="KW-1185">Reference proteome</keyword>
<evidence type="ECO:0000256" key="1">
    <source>
        <dbReference type="ARBA" id="ARBA00022723"/>
    </source>
</evidence>
<dbReference type="EnsemblPlants" id="TuG1812G0700001434.01.T01">
    <property type="protein sequence ID" value="TuG1812G0700001434.01.T01"/>
    <property type="gene ID" value="TuG1812G0700001434.01"/>
</dbReference>
<evidence type="ECO:0000256" key="5">
    <source>
        <dbReference type="SAM" id="Phobius"/>
    </source>
</evidence>
<proteinExistence type="predicted"/>
<dbReference type="Gramene" id="TuG1812G0700001434.01.T01">
    <property type="protein sequence ID" value="TuG1812G0700001434.01.T01"/>
    <property type="gene ID" value="TuG1812G0700001434.01"/>
</dbReference>
<feature type="transmembrane region" description="Helical" evidence="5">
    <location>
        <begin position="124"/>
        <end position="144"/>
    </location>
</feature>
<dbReference type="Proteomes" id="UP000015106">
    <property type="component" value="Chromosome 7"/>
</dbReference>
<dbReference type="PANTHER" id="PTHR33248">
    <property type="entry name" value="ZINC ION-BINDING PROTEIN"/>
    <property type="match status" value="1"/>
</dbReference>
<evidence type="ECO:0000256" key="2">
    <source>
        <dbReference type="ARBA" id="ARBA00022771"/>
    </source>
</evidence>